<evidence type="ECO:0000256" key="2">
    <source>
        <dbReference type="ARBA" id="ARBA00022741"/>
    </source>
</evidence>
<keyword evidence="2" id="KW-0547">Nucleotide-binding</keyword>
<proteinExistence type="predicted"/>
<dbReference type="Pfam" id="PF00493">
    <property type="entry name" value="MCM"/>
    <property type="match status" value="1"/>
</dbReference>
<accession>U6KYW3</accession>
<dbReference type="GO" id="GO:0017116">
    <property type="term" value="F:single-stranded DNA helicase activity"/>
    <property type="evidence" value="ECO:0007669"/>
    <property type="project" value="TreeGrafter"/>
</dbReference>
<feature type="non-terminal residue" evidence="5">
    <location>
        <position position="102"/>
    </location>
</feature>
<evidence type="ECO:0000256" key="1">
    <source>
        <dbReference type="ARBA" id="ARBA00012551"/>
    </source>
</evidence>
<gene>
    <name evidence="5" type="ORF">ETH_00041950</name>
</gene>
<dbReference type="InterPro" id="IPR031327">
    <property type="entry name" value="MCM"/>
</dbReference>
<dbReference type="VEuPathDB" id="ToxoDB:ETH_00041950"/>
<dbReference type="GO" id="GO:0006260">
    <property type="term" value="P:DNA replication"/>
    <property type="evidence" value="ECO:0007669"/>
    <property type="project" value="InterPro"/>
</dbReference>
<protein>
    <recommendedName>
        <fullName evidence="1">DNA helicase</fullName>
        <ecNumber evidence="1">3.6.4.12</ecNumber>
    </recommendedName>
</protein>
<dbReference type="GO" id="GO:0003697">
    <property type="term" value="F:single-stranded DNA binding"/>
    <property type="evidence" value="ECO:0007669"/>
    <property type="project" value="TreeGrafter"/>
</dbReference>
<dbReference type="PROSITE" id="PS00847">
    <property type="entry name" value="MCM_1"/>
    <property type="match status" value="1"/>
</dbReference>
<dbReference type="PANTHER" id="PTHR11630">
    <property type="entry name" value="DNA REPLICATION LICENSING FACTOR MCM FAMILY MEMBER"/>
    <property type="match status" value="1"/>
</dbReference>
<feature type="domain" description="MCM C-terminal AAA(+) ATPase" evidence="4">
    <location>
        <begin position="1"/>
        <end position="102"/>
    </location>
</feature>
<reference evidence="5" key="1">
    <citation type="submission" date="2013-10" db="EMBL/GenBank/DDBJ databases">
        <title>Genomic analysis of the causative agents of coccidiosis in chickens.</title>
        <authorList>
            <person name="Reid A.J."/>
            <person name="Blake D."/>
            <person name="Billington K."/>
            <person name="Browne H."/>
            <person name="Dunn M."/>
            <person name="Hung S."/>
            <person name="Kawahara F."/>
            <person name="Miranda-Saavedra D."/>
            <person name="Mourier T."/>
            <person name="Nagra H."/>
            <person name="Otto T.D."/>
            <person name="Rawlings N."/>
            <person name="Sanchez A."/>
            <person name="Sanders M."/>
            <person name="Subramaniam C."/>
            <person name="Tay Y."/>
            <person name="Dear P."/>
            <person name="Doerig C."/>
            <person name="Gruber A."/>
            <person name="Parkinson J."/>
            <person name="Shirley M."/>
            <person name="Wan K.L."/>
            <person name="Berriman M."/>
            <person name="Tomley F."/>
            <person name="Pain A."/>
        </authorList>
    </citation>
    <scope>NUCLEOTIDE SEQUENCE [LARGE SCALE GENOMIC DNA]</scope>
    <source>
        <strain evidence="5">Houghton</strain>
    </source>
</reference>
<dbReference type="PANTHER" id="PTHR11630:SF47">
    <property type="entry name" value="DNA HELICASE MCM8"/>
    <property type="match status" value="1"/>
</dbReference>
<organism evidence="5 6">
    <name type="scientific">Eimeria tenella</name>
    <name type="common">Coccidian parasite</name>
    <dbReference type="NCBI Taxonomy" id="5802"/>
    <lineage>
        <taxon>Eukaryota</taxon>
        <taxon>Sar</taxon>
        <taxon>Alveolata</taxon>
        <taxon>Apicomplexa</taxon>
        <taxon>Conoidasida</taxon>
        <taxon>Coccidia</taxon>
        <taxon>Eucoccidiorida</taxon>
        <taxon>Eimeriorina</taxon>
        <taxon>Eimeriidae</taxon>
        <taxon>Eimeria</taxon>
    </lineage>
</organism>
<dbReference type="EMBL" id="HG675230">
    <property type="protein sequence ID" value="CDJ40695.1"/>
    <property type="molecule type" value="Genomic_DNA"/>
</dbReference>
<reference evidence="5" key="2">
    <citation type="submission" date="2013-10" db="EMBL/GenBank/DDBJ databases">
        <authorList>
            <person name="Aslett M."/>
        </authorList>
    </citation>
    <scope>NUCLEOTIDE SEQUENCE [LARGE SCALE GENOMIC DNA]</scope>
    <source>
        <strain evidence="5">Houghton</strain>
    </source>
</reference>
<evidence type="ECO:0000313" key="6">
    <source>
        <dbReference type="Proteomes" id="UP000030747"/>
    </source>
</evidence>
<sequence>MRSIFVCGNAASAAGLTAAAVRETGTGDLVVEAGALVLADGGVCCIDELDKMAAAAAATGDTAALIEAMEQQTVTVSKASCCCCLPARTTLIAAANPKEGRL</sequence>
<dbReference type="GO" id="GO:0005634">
    <property type="term" value="C:nucleus"/>
    <property type="evidence" value="ECO:0007669"/>
    <property type="project" value="TreeGrafter"/>
</dbReference>
<dbReference type="InterPro" id="IPR018525">
    <property type="entry name" value="MCM_CS"/>
</dbReference>
<evidence type="ECO:0000313" key="5">
    <source>
        <dbReference type="EMBL" id="CDJ40695.1"/>
    </source>
</evidence>
<keyword evidence="6" id="KW-1185">Reference proteome</keyword>
<dbReference type="InterPro" id="IPR027417">
    <property type="entry name" value="P-loop_NTPase"/>
</dbReference>
<dbReference type="OrthoDB" id="422555at2759"/>
<dbReference type="SUPFAM" id="SSF52540">
    <property type="entry name" value="P-loop containing nucleoside triphosphate hydrolases"/>
    <property type="match status" value="1"/>
</dbReference>
<dbReference type="GO" id="GO:0042555">
    <property type="term" value="C:MCM complex"/>
    <property type="evidence" value="ECO:0007669"/>
    <property type="project" value="TreeGrafter"/>
</dbReference>
<dbReference type="VEuPathDB" id="ToxoDB:ETH2_1510500"/>
<dbReference type="Proteomes" id="UP000030747">
    <property type="component" value="Unassembled WGS sequence"/>
</dbReference>
<dbReference type="OMA" id="CIYICTK"/>
<dbReference type="GeneID" id="25257430"/>
<evidence type="ECO:0000259" key="4">
    <source>
        <dbReference type="PROSITE" id="PS50051"/>
    </source>
</evidence>
<evidence type="ECO:0000256" key="3">
    <source>
        <dbReference type="ARBA" id="ARBA00022840"/>
    </source>
</evidence>
<dbReference type="EC" id="3.6.4.12" evidence="1"/>
<dbReference type="PROSITE" id="PS50051">
    <property type="entry name" value="MCM_2"/>
    <property type="match status" value="1"/>
</dbReference>
<dbReference type="InterPro" id="IPR001208">
    <property type="entry name" value="MCM_dom"/>
</dbReference>
<dbReference type="Gene3D" id="3.40.50.300">
    <property type="entry name" value="P-loop containing nucleotide triphosphate hydrolases"/>
    <property type="match status" value="1"/>
</dbReference>
<name>U6KYW3_EIMTE</name>
<keyword evidence="3" id="KW-0067">ATP-binding</keyword>
<dbReference type="GO" id="GO:0005524">
    <property type="term" value="F:ATP binding"/>
    <property type="evidence" value="ECO:0007669"/>
    <property type="project" value="UniProtKB-KW"/>
</dbReference>
<dbReference type="RefSeq" id="XP_013231445.1">
    <property type="nucleotide sequence ID" value="XM_013375991.1"/>
</dbReference>
<dbReference type="AlphaFoldDB" id="U6KYW3"/>